<feature type="transmembrane region" description="Helical" evidence="5">
    <location>
        <begin position="61"/>
        <end position="80"/>
    </location>
</feature>
<evidence type="ECO:0000256" key="2">
    <source>
        <dbReference type="ARBA" id="ARBA00022692"/>
    </source>
</evidence>
<dbReference type="RefSeq" id="WP_348389582.1">
    <property type="nucleotide sequence ID" value="NZ_CP134145.1"/>
</dbReference>
<evidence type="ECO:0000313" key="6">
    <source>
        <dbReference type="EMBL" id="WNC70442.1"/>
    </source>
</evidence>
<accession>A0ABY9TNP6</accession>
<name>A0ABY9TNP6_9GAMM</name>
<feature type="transmembrane region" description="Helical" evidence="5">
    <location>
        <begin position="226"/>
        <end position="248"/>
    </location>
</feature>
<evidence type="ECO:0000256" key="5">
    <source>
        <dbReference type="SAM" id="Phobius"/>
    </source>
</evidence>
<evidence type="ECO:0000256" key="1">
    <source>
        <dbReference type="ARBA" id="ARBA00004141"/>
    </source>
</evidence>
<evidence type="ECO:0000256" key="3">
    <source>
        <dbReference type="ARBA" id="ARBA00022989"/>
    </source>
</evidence>
<feature type="transmembrane region" description="Helical" evidence="5">
    <location>
        <begin position="134"/>
        <end position="154"/>
    </location>
</feature>
<feature type="transmembrane region" description="Helical" evidence="5">
    <location>
        <begin position="254"/>
        <end position="274"/>
    </location>
</feature>
<dbReference type="EMBL" id="CP134145">
    <property type="protein sequence ID" value="WNC70442.1"/>
    <property type="molecule type" value="Genomic_DNA"/>
</dbReference>
<sequence>MFTEIILPIFIMVIMFGMGLTLNAKDFSRLFFMPKPIIIGLICQLIGLPLLGFIICIAFDLPPVICVGVMIIASCPGGAFSNVVSQLIKANLSLSISLTGLSTIIGVISTPLIIELSNRYFLASELTEFSMLGTSLGILLISVVPVLFGIFLNEKNTDLAQKISPYFEKLSTVLVVIMIVGVLNQQSGVTIVEIERLVASLLSLNISAILLGSGLALYWGLSKQDALTLGIESGIQNASLAIVISLTMLGNSEFAATAIVYGLCTISLTLMMFACKKIAGHKVLVLQ</sequence>
<protein>
    <submittedName>
        <fullName evidence="6">Bile acid:sodium symporter family protein</fullName>
    </submittedName>
</protein>
<feature type="transmembrane region" description="Helical" evidence="5">
    <location>
        <begin position="197"/>
        <end position="219"/>
    </location>
</feature>
<dbReference type="PANTHER" id="PTHR10361">
    <property type="entry name" value="SODIUM-BILE ACID COTRANSPORTER"/>
    <property type="match status" value="1"/>
</dbReference>
<keyword evidence="2 5" id="KW-0812">Transmembrane</keyword>
<evidence type="ECO:0000256" key="4">
    <source>
        <dbReference type="ARBA" id="ARBA00023136"/>
    </source>
</evidence>
<organism evidence="6 7">
    <name type="scientific">Thalassotalea psychrophila</name>
    <dbReference type="NCBI Taxonomy" id="3065647"/>
    <lineage>
        <taxon>Bacteria</taxon>
        <taxon>Pseudomonadati</taxon>
        <taxon>Pseudomonadota</taxon>
        <taxon>Gammaproteobacteria</taxon>
        <taxon>Alteromonadales</taxon>
        <taxon>Colwelliaceae</taxon>
        <taxon>Thalassotalea</taxon>
    </lineage>
</organism>
<feature type="transmembrane region" description="Helical" evidence="5">
    <location>
        <begin position="36"/>
        <end position="55"/>
    </location>
</feature>
<keyword evidence="3 5" id="KW-1133">Transmembrane helix</keyword>
<keyword evidence="7" id="KW-1185">Reference proteome</keyword>
<proteinExistence type="predicted"/>
<evidence type="ECO:0000313" key="7">
    <source>
        <dbReference type="Proteomes" id="UP001258994"/>
    </source>
</evidence>
<feature type="transmembrane region" description="Helical" evidence="5">
    <location>
        <begin position="6"/>
        <end position="24"/>
    </location>
</feature>
<keyword evidence="4 5" id="KW-0472">Membrane</keyword>
<dbReference type="Proteomes" id="UP001258994">
    <property type="component" value="Chromosome"/>
</dbReference>
<reference evidence="7" key="1">
    <citation type="submission" date="2023-09" db="EMBL/GenBank/DDBJ databases">
        <authorList>
            <person name="Li S."/>
            <person name="Li X."/>
            <person name="Zhang C."/>
            <person name="Zhao Z."/>
        </authorList>
    </citation>
    <scope>NUCLEOTIDE SEQUENCE [LARGE SCALE GENOMIC DNA]</scope>
    <source>
        <strain evidence="7">SQ149</strain>
    </source>
</reference>
<dbReference type="Gene3D" id="1.20.1530.20">
    <property type="match status" value="1"/>
</dbReference>
<dbReference type="PANTHER" id="PTHR10361:SF24">
    <property type="entry name" value="P3 PROTEIN"/>
    <property type="match status" value="1"/>
</dbReference>
<dbReference type="Pfam" id="PF01758">
    <property type="entry name" value="SBF"/>
    <property type="match status" value="1"/>
</dbReference>
<dbReference type="InterPro" id="IPR038770">
    <property type="entry name" value="Na+/solute_symporter_sf"/>
</dbReference>
<feature type="transmembrane region" description="Helical" evidence="5">
    <location>
        <begin position="92"/>
        <end position="114"/>
    </location>
</feature>
<feature type="transmembrane region" description="Helical" evidence="5">
    <location>
        <begin position="166"/>
        <end position="185"/>
    </location>
</feature>
<gene>
    <name evidence="6" type="ORF">RGQ13_09800</name>
</gene>
<dbReference type="InterPro" id="IPR002657">
    <property type="entry name" value="BilAc:Na_symport/Acr3"/>
</dbReference>
<comment type="subcellular location">
    <subcellularLocation>
        <location evidence="1">Membrane</location>
        <topology evidence="1">Multi-pass membrane protein</topology>
    </subcellularLocation>
</comment>
<dbReference type="InterPro" id="IPR004710">
    <property type="entry name" value="Bilac:Na_transpt"/>
</dbReference>